<dbReference type="Pfam" id="PF21666">
    <property type="entry name" value="DUF4246_N"/>
    <property type="match status" value="1"/>
</dbReference>
<dbReference type="Pfam" id="PF14033">
    <property type="entry name" value="DUF4246"/>
    <property type="match status" value="1"/>
</dbReference>
<dbReference type="EMBL" id="ONZQ02000020">
    <property type="protein sequence ID" value="SPO07425.1"/>
    <property type="molecule type" value="Genomic_DNA"/>
</dbReference>
<sequence>MDEVIERAVSSAVYGKWTSMGVTTREQRMMSFIGNISDTPDWEHLVFNEKIVKKWRARVDMNQPETLEDAFLSKEMFDFCIQELRDKAEIAEETGQVNVLDSELTIIKSDTTVPNAIRNALRRGVKKLEQTQKSRKDWHPDSDRQVLNLVDPSLFPIVFGLTRVLRHHKEMSLKDCIGYTGMGKIIDDTGVRPPDGDHKLVYGSYQWLPTDVRLTCYGAKIIGYINNLHPKKHCDLYEVLEGIIAMAVPLWEDCLSGFHSTPRIPFQEVDIESTTFPEGLKYRIPGREGPRAWYDPITDTLGGRDGTDDDMDLDTSSYFHFDCDKYCDCRDKCNCDCSCNPRGYYHIDEYEGEGWVDDAFRTWLDEHQIPCHKEPRGYISQARLNRGGARIKLKDAFWEEGLQICFKFANIYLTPENPQYHGDTWQVEGTSRERICASAIYYYEQKNVTKGHLEFRQPLRPFDISIFESLEGDTRQNLHRVLGVRSPTASTQNLGRILTRNGRLIVFPNCVHHRVQPFSLQDKTKPGHCKILSMFLFDPSKRVPSTSTVPPQQRDWWAEEVRKHQSLLRVLPQELFDHTIAMVDDFPISWEKAVEIRRKLMEERDVYLAPEDDPDYESEGE</sequence>
<dbReference type="InterPro" id="IPR049192">
    <property type="entry name" value="DUF4246_C"/>
</dbReference>
<dbReference type="InterPro" id="IPR049207">
    <property type="entry name" value="DUF4246_N"/>
</dbReference>
<evidence type="ECO:0000259" key="1">
    <source>
        <dbReference type="Pfam" id="PF14033"/>
    </source>
</evidence>
<accession>A0AAE8T008</accession>
<name>A0AAE8T008_9PEZI</name>
<evidence type="ECO:0000259" key="2">
    <source>
        <dbReference type="Pfam" id="PF21666"/>
    </source>
</evidence>
<dbReference type="PANTHER" id="PTHR33119:SF1">
    <property type="entry name" value="FE2OG DIOXYGENASE DOMAIN-CONTAINING PROTEIN"/>
    <property type="match status" value="1"/>
</dbReference>
<evidence type="ECO:0000313" key="4">
    <source>
        <dbReference type="Proteomes" id="UP001187682"/>
    </source>
</evidence>
<proteinExistence type="predicted"/>
<organism evidence="3 4">
    <name type="scientific">Cephalotrichum gorgonifer</name>
    <dbReference type="NCBI Taxonomy" id="2041049"/>
    <lineage>
        <taxon>Eukaryota</taxon>
        <taxon>Fungi</taxon>
        <taxon>Dikarya</taxon>
        <taxon>Ascomycota</taxon>
        <taxon>Pezizomycotina</taxon>
        <taxon>Sordariomycetes</taxon>
        <taxon>Hypocreomycetidae</taxon>
        <taxon>Microascales</taxon>
        <taxon>Microascaceae</taxon>
        <taxon>Cephalotrichum</taxon>
    </lineage>
</organism>
<dbReference type="AlphaFoldDB" id="A0AAE8T008"/>
<reference evidence="3" key="1">
    <citation type="submission" date="2018-03" db="EMBL/GenBank/DDBJ databases">
        <authorList>
            <person name="Guldener U."/>
        </authorList>
    </citation>
    <scope>NUCLEOTIDE SEQUENCE</scope>
</reference>
<evidence type="ECO:0000313" key="3">
    <source>
        <dbReference type="EMBL" id="SPO07425.1"/>
    </source>
</evidence>
<feature type="domain" description="DUF4246" evidence="2">
    <location>
        <begin position="15"/>
        <end position="57"/>
    </location>
</feature>
<dbReference type="PANTHER" id="PTHR33119">
    <property type="entry name" value="IFI3P"/>
    <property type="match status" value="1"/>
</dbReference>
<keyword evidence="4" id="KW-1185">Reference proteome</keyword>
<comment type="caution">
    <text evidence="3">The sequence shown here is derived from an EMBL/GenBank/DDBJ whole genome shotgun (WGS) entry which is preliminary data.</text>
</comment>
<protein>
    <submittedName>
        <fullName evidence="3">Uncharacterized protein</fullName>
    </submittedName>
</protein>
<feature type="domain" description="DUF4246" evidence="1">
    <location>
        <begin position="75"/>
        <end position="560"/>
    </location>
</feature>
<dbReference type="InterPro" id="IPR025340">
    <property type="entry name" value="DUF4246"/>
</dbReference>
<gene>
    <name evidence="3" type="ORF">DNG_10119</name>
</gene>
<dbReference type="Proteomes" id="UP001187682">
    <property type="component" value="Unassembled WGS sequence"/>
</dbReference>